<comment type="caution">
    <text evidence="1">The sequence shown here is derived from an EMBL/GenBank/DDBJ whole genome shotgun (WGS) entry which is preliminary data.</text>
</comment>
<evidence type="ECO:0000313" key="1">
    <source>
        <dbReference type="EMBL" id="MDE8565112.1"/>
    </source>
</evidence>
<keyword evidence="2" id="KW-1185">Reference proteome</keyword>
<dbReference type="EMBL" id="JAQOTG010000017">
    <property type="protein sequence ID" value="MDE8565112.1"/>
    <property type="molecule type" value="Genomic_DNA"/>
</dbReference>
<accession>A0ABT5W710</accession>
<proteinExistence type="predicted"/>
<name>A0ABT5W710_9BACL</name>
<dbReference type="Proteomes" id="UP001213979">
    <property type="component" value="Unassembled WGS sequence"/>
</dbReference>
<evidence type="ECO:0000313" key="2">
    <source>
        <dbReference type="Proteomes" id="UP001213979"/>
    </source>
</evidence>
<reference evidence="1 2" key="1">
    <citation type="submission" date="2023-01" db="EMBL/GenBank/DDBJ databases">
        <title>Genome-based reclassification of Anoxybacillus geothermalis as a later heterotypic synonym of Anoxybacillus rupiensis.</title>
        <authorList>
            <person name="Inan Bektas K."/>
            <person name="Canakci S."/>
            <person name="Belduz A.A."/>
            <person name="Guler H.H."/>
        </authorList>
    </citation>
    <scope>NUCLEOTIDE SEQUENCE [LARGE SCALE GENOMIC DNA]</scope>
    <source>
        <strain evidence="1 2">DSM 17127</strain>
    </source>
</reference>
<sequence>MKEEVDPYIEHMEQRMEMEGVKLPIFTPVALESIIYNLKDGQE</sequence>
<gene>
    <name evidence="1" type="ORF">PNH38_14740</name>
</gene>
<organism evidence="1 2">
    <name type="scientific">Anoxybacteroides rupiense</name>
    <dbReference type="NCBI Taxonomy" id="311460"/>
    <lineage>
        <taxon>Bacteria</taxon>
        <taxon>Bacillati</taxon>
        <taxon>Bacillota</taxon>
        <taxon>Bacilli</taxon>
        <taxon>Bacillales</taxon>
        <taxon>Anoxybacillaceae</taxon>
        <taxon>Anoxybacteroides</taxon>
    </lineage>
</organism>
<protein>
    <submittedName>
        <fullName evidence="1">Uncharacterized protein</fullName>
    </submittedName>
</protein>